<protein>
    <submittedName>
        <fullName evidence="1">Uncharacterized protein</fullName>
    </submittedName>
</protein>
<organism evidence="1 2">
    <name type="scientific">Xylella taiwanensis</name>
    <dbReference type="NCBI Taxonomy" id="1444770"/>
    <lineage>
        <taxon>Bacteria</taxon>
        <taxon>Pseudomonadati</taxon>
        <taxon>Pseudomonadota</taxon>
        <taxon>Gammaproteobacteria</taxon>
        <taxon>Lysobacterales</taxon>
        <taxon>Lysobacteraceae</taxon>
        <taxon>Xylella</taxon>
    </lineage>
</organism>
<gene>
    <name evidence="1" type="ORF">AF72_06180</name>
</gene>
<dbReference type="eggNOG" id="COG4805">
    <property type="taxonomic scope" value="Bacteria"/>
</dbReference>
<evidence type="ECO:0000313" key="1">
    <source>
        <dbReference type="EMBL" id="EWS78343.1"/>
    </source>
</evidence>
<dbReference type="Proteomes" id="UP000020406">
    <property type="component" value="Unassembled WGS sequence"/>
</dbReference>
<dbReference type="RefSeq" id="WP_201745758.1">
    <property type="nucleotide sequence ID" value="NZ_CP053627.1"/>
</dbReference>
<dbReference type="STRING" id="1444770.AF72_06180"/>
<reference evidence="1 2" key="1">
    <citation type="journal article" date="2014" name="Genome Announc.">
        <title>Draft Genome Sequence of Xylella fastidiosa Pear Leaf Scorch Strain in Taiwan.</title>
        <authorList>
            <person name="Su C.C."/>
            <person name="Deng W.L."/>
            <person name="Jan F.J."/>
            <person name="Chang C.J."/>
            <person name="Huang H."/>
            <person name="Chen J."/>
        </authorList>
    </citation>
    <scope>NUCLEOTIDE SEQUENCE [LARGE SCALE GENOMIC DNA]</scope>
    <source>
        <strain evidence="1 2">PLS229</strain>
    </source>
</reference>
<dbReference type="PATRIC" id="fig|1444770.3.peg.1473"/>
<sequence length="63" mass="7325">MPFNSDTAFRSDLGFSARGSFRTREHYLCYLGADMPRYFNKQIANMRNGLVRSFAQRRVTLEG</sequence>
<name>Z9JK22_9GAMM</name>
<evidence type="ECO:0000313" key="2">
    <source>
        <dbReference type="Proteomes" id="UP000020406"/>
    </source>
</evidence>
<comment type="caution">
    <text evidence="1">The sequence shown here is derived from an EMBL/GenBank/DDBJ whole genome shotgun (WGS) entry which is preliminary data.</text>
</comment>
<dbReference type="GeneID" id="300797093"/>
<dbReference type="EMBL" id="JDSQ01000008">
    <property type="protein sequence ID" value="EWS78343.1"/>
    <property type="molecule type" value="Genomic_DNA"/>
</dbReference>
<proteinExistence type="predicted"/>
<accession>Z9JK22</accession>
<dbReference type="AlphaFoldDB" id="Z9JK22"/>